<evidence type="ECO:0000256" key="2">
    <source>
        <dbReference type="ARBA" id="ARBA00022670"/>
    </source>
</evidence>
<feature type="active site" evidence="6">
    <location>
        <position position="86"/>
    </location>
</feature>
<organism evidence="10 11">
    <name type="scientific">Friedmanniomyces simplex</name>
    <dbReference type="NCBI Taxonomy" id="329884"/>
    <lineage>
        <taxon>Eukaryota</taxon>
        <taxon>Fungi</taxon>
        <taxon>Dikarya</taxon>
        <taxon>Ascomycota</taxon>
        <taxon>Pezizomycotina</taxon>
        <taxon>Dothideomycetes</taxon>
        <taxon>Dothideomycetidae</taxon>
        <taxon>Mycosphaerellales</taxon>
        <taxon>Teratosphaeriaceae</taxon>
        <taxon>Friedmanniomyces</taxon>
    </lineage>
</organism>
<dbReference type="PRINTS" id="PR00792">
    <property type="entry name" value="PEPSIN"/>
</dbReference>
<feature type="active site" evidence="6">
    <location>
        <position position="279"/>
    </location>
</feature>
<feature type="chain" id="PRO_5020600750" description="Peptidase A1 domain-containing protein" evidence="8">
    <location>
        <begin position="25"/>
        <end position="426"/>
    </location>
</feature>
<dbReference type="EMBL" id="NAJQ01000354">
    <property type="protein sequence ID" value="TKA71405.1"/>
    <property type="molecule type" value="Genomic_DNA"/>
</dbReference>
<evidence type="ECO:0000313" key="11">
    <source>
        <dbReference type="Proteomes" id="UP000309340"/>
    </source>
</evidence>
<evidence type="ECO:0000256" key="4">
    <source>
        <dbReference type="ARBA" id="ARBA00022750"/>
    </source>
</evidence>
<evidence type="ECO:0000256" key="7">
    <source>
        <dbReference type="RuleBase" id="RU000454"/>
    </source>
</evidence>
<dbReference type="PANTHER" id="PTHR47966:SF65">
    <property type="entry name" value="ASPARTIC-TYPE ENDOPEPTIDASE"/>
    <property type="match status" value="1"/>
</dbReference>
<name>A0A4U0XA41_9PEZI</name>
<reference evidence="10 11" key="1">
    <citation type="submission" date="2017-03" db="EMBL/GenBank/DDBJ databases">
        <title>Genomes of endolithic fungi from Antarctica.</title>
        <authorList>
            <person name="Coleine C."/>
            <person name="Masonjones S."/>
            <person name="Stajich J.E."/>
        </authorList>
    </citation>
    <scope>NUCLEOTIDE SEQUENCE [LARGE SCALE GENOMIC DNA]</scope>
    <source>
        <strain evidence="10 11">CCFEE 5184</strain>
    </source>
</reference>
<keyword evidence="2 7" id="KW-0645">Protease</keyword>
<dbReference type="PANTHER" id="PTHR47966">
    <property type="entry name" value="BETA-SITE APP-CLEAVING ENZYME, ISOFORM A-RELATED"/>
    <property type="match status" value="1"/>
</dbReference>
<protein>
    <recommendedName>
        <fullName evidence="9">Peptidase A1 domain-containing protein</fullName>
    </recommendedName>
</protein>
<dbReference type="Proteomes" id="UP000309340">
    <property type="component" value="Unassembled WGS sequence"/>
</dbReference>
<evidence type="ECO:0000313" key="10">
    <source>
        <dbReference type="EMBL" id="TKA71405.1"/>
    </source>
</evidence>
<dbReference type="Gene3D" id="2.40.70.10">
    <property type="entry name" value="Acid Proteases"/>
    <property type="match status" value="2"/>
</dbReference>
<dbReference type="GO" id="GO:0006508">
    <property type="term" value="P:proteolysis"/>
    <property type="evidence" value="ECO:0007669"/>
    <property type="project" value="UniProtKB-KW"/>
</dbReference>
<comment type="caution">
    <text evidence="10">The sequence shown here is derived from an EMBL/GenBank/DDBJ whole genome shotgun (WGS) entry which is preliminary data.</text>
</comment>
<evidence type="ECO:0000256" key="1">
    <source>
        <dbReference type="ARBA" id="ARBA00007447"/>
    </source>
</evidence>
<accession>A0A4U0XA41</accession>
<dbReference type="AlphaFoldDB" id="A0A4U0XA41"/>
<dbReference type="GO" id="GO:0004190">
    <property type="term" value="F:aspartic-type endopeptidase activity"/>
    <property type="evidence" value="ECO:0007669"/>
    <property type="project" value="UniProtKB-KW"/>
</dbReference>
<dbReference type="InterPro" id="IPR033121">
    <property type="entry name" value="PEPTIDASE_A1"/>
</dbReference>
<comment type="similarity">
    <text evidence="1 7">Belongs to the peptidase A1 family.</text>
</comment>
<keyword evidence="5 7" id="KW-0378">Hydrolase</keyword>
<feature type="domain" description="Peptidase A1" evidence="9">
    <location>
        <begin position="68"/>
        <end position="398"/>
    </location>
</feature>
<proteinExistence type="inferred from homology"/>
<dbReference type="PROSITE" id="PS51767">
    <property type="entry name" value="PEPTIDASE_A1"/>
    <property type="match status" value="1"/>
</dbReference>
<evidence type="ECO:0000256" key="5">
    <source>
        <dbReference type="ARBA" id="ARBA00022801"/>
    </source>
</evidence>
<keyword evidence="11" id="KW-1185">Reference proteome</keyword>
<feature type="signal peptide" evidence="8">
    <location>
        <begin position="1"/>
        <end position="24"/>
    </location>
</feature>
<evidence type="ECO:0000256" key="8">
    <source>
        <dbReference type="SAM" id="SignalP"/>
    </source>
</evidence>
<dbReference type="InterPro" id="IPR021109">
    <property type="entry name" value="Peptidase_aspartic_dom_sf"/>
</dbReference>
<keyword evidence="4 7" id="KW-0064">Aspartyl protease</keyword>
<dbReference type="InterPro" id="IPR001969">
    <property type="entry name" value="Aspartic_peptidase_AS"/>
</dbReference>
<dbReference type="OrthoDB" id="771136at2759"/>
<dbReference type="InterPro" id="IPR033876">
    <property type="entry name" value="SAP-like"/>
</dbReference>
<dbReference type="SUPFAM" id="SSF50630">
    <property type="entry name" value="Acid proteases"/>
    <property type="match status" value="1"/>
</dbReference>
<dbReference type="PROSITE" id="PS00141">
    <property type="entry name" value="ASP_PROTEASE"/>
    <property type="match status" value="1"/>
</dbReference>
<evidence type="ECO:0000256" key="3">
    <source>
        <dbReference type="ARBA" id="ARBA00022729"/>
    </source>
</evidence>
<evidence type="ECO:0000256" key="6">
    <source>
        <dbReference type="PIRSR" id="PIRSR601461-1"/>
    </source>
</evidence>
<evidence type="ECO:0000259" key="9">
    <source>
        <dbReference type="PROSITE" id="PS51767"/>
    </source>
</evidence>
<gene>
    <name evidence="10" type="ORF">B0A55_07711</name>
</gene>
<dbReference type="Pfam" id="PF00026">
    <property type="entry name" value="Asp"/>
    <property type="match status" value="1"/>
</dbReference>
<dbReference type="STRING" id="329884.A0A4U0XA41"/>
<dbReference type="InterPro" id="IPR001461">
    <property type="entry name" value="Aspartic_peptidase_A1"/>
</dbReference>
<sequence>MATTMTMTTLFALATLMASTLTTAQRVVMADIWKPTLTPNGTILGTNATLSKRQLSSTLTQKPDRSLYWINITMGTPGQPQALQLDTGSNGLLLPSTGSTLCSASLIPCDILGSFTSAQSSTFSSTGQSTTEGFVDGASVTGDWFYDTLHLSGHAITAQLAVLATTGSGLTEGVLGVGFPATYPTINHNLAAQGLIASNSYSLWLDDLAASTGTILFGGLNLAKFTPPLKKIPVLGTLNSDGSTSYNQPTVALTRLATLQGNTRTVHTPSDFSVPALLDTGTPVTILQQPLADTLIAALGASYPSGSTSGNAIIPCSAASNPQSLNFHFSDPLLGPTINVPLSQLVLADLGSLDGVEWCQFGIYGAAASENLPTVLGDSFLRSAYVVYDLETLHIGLAQTVLGGGSGGSGNVVEIPAGGIPVGIVT</sequence>
<keyword evidence="3 8" id="KW-0732">Signal</keyword>
<dbReference type="CDD" id="cd05474">
    <property type="entry name" value="SAP_like"/>
    <property type="match status" value="1"/>
</dbReference>